<keyword evidence="1" id="KW-0238">DNA-binding</keyword>
<organism evidence="2 3">
    <name type="scientific">Halogeometricum borinquense</name>
    <dbReference type="NCBI Taxonomy" id="60847"/>
    <lineage>
        <taxon>Archaea</taxon>
        <taxon>Methanobacteriati</taxon>
        <taxon>Methanobacteriota</taxon>
        <taxon>Stenosarchaea group</taxon>
        <taxon>Halobacteria</taxon>
        <taxon>Halobacteriales</taxon>
        <taxon>Haloferacaceae</taxon>
        <taxon>Halogeometricum</taxon>
    </lineage>
</organism>
<evidence type="ECO:0000313" key="3">
    <source>
        <dbReference type="Proteomes" id="UP000465846"/>
    </source>
</evidence>
<dbReference type="Gene3D" id="1.10.150.130">
    <property type="match status" value="1"/>
</dbReference>
<name>A0A6C0UU58_9EURY</name>
<dbReference type="GO" id="GO:0003677">
    <property type="term" value="F:DNA binding"/>
    <property type="evidence" value="ECO:0007669"/>
    <property type="project" value="UniProtKB-KW"/>
</dbReference>
<dbReference type="EMBL" id="CP048739">
    <property type="protein sequence ID" value="QIB76468.1"/>
    <property type="molecule type" value="Genomic_DNA"/>
</dbReference>
<dbReference type="AlphaFoldDB" id="A0A6C0UU58"/>
<evidence type="ECO:0000256" key="1">
    <source>
        <dbReference type="ARBA" id="ARBA00023125"/>
    </source>
</evidence>
<proteinExistence type="predicted"/>
<dbReference type="InterPro" id="IPR010998">
    <property type="entry name" value="Integrase_recombinase_N"/>
</dbReference>
<evidence type="ECO:0000313" key="2">
    <source>
        <dbReference type="EMBL" id="QIB76468.1"/>
    </source>
</evidence>
<dbReference type="Proteomes" id="UP000465846">
    <property type="component" value="Chromosome"/>
</dbReference>
<evidence type="ECO:0008006" key="4">
    <source>
        <dbReference type="Google" id="ProtNLM"/>
    </source>
</evidence>
<dbReference type="RefSeq" id="WP_163488118.1">
    <property type="nucleotide sequence ID" value="NZ_CP048739.1"/>
</dbReference>
<reference evidence="2 3" key="1">
    <citation type="submission" date="2020-02" db="EMBL/GenBank/DDBJ databases">
        <title>Whole genome sequence of Halogeometricum borinquense strain wsp4.</title>
        <authorList>
            <person name="Verma D.K."/>
            <person name="Gopal K."/>
            <person name="Prasad E.S."/>
        </authorList>
    </citation>
    <scope>NUCLEOTIDE SEQUENCE [LARGE SCALE GENOMIC DNA]</scope>
    <source>
        <strain evidence="3">wsp4</strain>
    </source>
</reference>
<sequence length="181" mass="21548">MARSFPDKPDRPEDAPGERDVEYWLGIYKTVDDVPDRYRLQNYESEFRGVDTWGQYLETRDDLAESTKKNSWYPCGDRFKKFMQEEAGRHHALPHPDDVESYLMHIKDGGYSIKVTERSVNTVYYQHLSPLKTFFNWLVHHVDYPHIYNPVLLAAHAGGITREVWYWQTDYKPDYGDRKHE</sequence>
<dbReference type="GeneID" id="44079927"/>
<protein>
    <recommendedName>
        <fullName evidence="4">Site-specific integrase</fullName>
    </recommendedName>
</protein>
<accession>A0A6C0UU58</accession>
<gene>
    <name evidence="2" type="ORF">G3I44_10960</name>
</gene>